<evidence type="ECO:0000259" key="7">
    <source>
        <dbReference type="PROSITE" id="PS50048"/>
    </source>
</evidence>
<dbReference type="SUPFAM" id="SSF57701">
    <property type="entry name" value="Zn2/Cys6 DNA-binding domain"/>
    <property type="match status" value="1"/>
</dbReference>
<dbReference type="OrthoDB" id="3364175at2759"/>
<keyword evidence="2" id="KW-0805">Transcription regulation</keyword>
<evidence type="ECO:0000256" key="4">
    <source>
        <dbReference type="ARBA" id="ARBA00023163"/>
    </source>
</evidence>
<dbReference type="GeneID" id="34610739"/>
<evidence type="ECO:0000256" key="6">
    <source>
        <dbReference type="SAM" id="MobiDB-lite"/>
    </source>
</evidence>
<dbReference type="PROSITE" id="PS00463">
    <property type="entry name" value="ZN2_CY6_FUNGAL_1"/>
    <property type="match status" value="1"/>
</dbReference>
<dbReference type="GO" id="GO:0008270">
    <property type="term" value="F:zinc ion binding"/>
    <property type="evidence" value="ECO:0007669"/>
    <property type="project" value="InterPro"/>
</dbReference>
<evidence type="ECO:0000256" key="5">
    <source>
        <dbReference type="ARBA" id="ARBA00023242"/>
    </source>
</evidence>
<keyword evidence="9" id="KW-1185">Reference proteome</keyword>
<dbReference type="PANTHER" id="PTHR47424">
    <property type="entry name" value="REGULATORY PROTEIN GAL4"/>
    <property type="match status" value="1"/>
</dbReference>
<dbReference type="InterPro" id="IPR007219">
    <property type="entry name" value="XnlR_reg_dom"/>
</dbReference>
<feature type="non-terminal residue" evidence="8">
    <location>
        <position position="1"/>
    </location>
</feature>
<dbReference type="Gene3D" id="4.10.240.10">
    <property type="entry name" value="Zn(2)-C6 fungal-type DNA-binding domain"/>
    <property type="match status" value="1"/>
</dbReference>
<dbReference type="GO" id="GO:0000981">
    <property type="term" value="F:DNA-binding transcription factor activity, RNA polymerase II-specific"/>
    <property type="evidence" value="ECO:0007669"/>
    <property type="project" value="InterPro"/>
</dbReference>
<dbReference type="VEuPathDB" id="FungiDB:ASPZODRAFT_137296"/>
<name>A0A1L9S5B2_9EURO</name>
<gene>
    <name evidence="8" type="ORF">ASPZODRAFT_137296</name>
</gene>
<feature type="compositionally biased region" description="Polar residues" evidence="6">
    <location>
        <begin position="91"/>
        <end position="101"/>
    </location>
</feature>
<dbReference type="SMART" id="SM00066">
    <property type="entry name" value="GAL4"/>
    <property type="match status" value="1"/>
</dbReference>
<evidence type="ECO:0000256" key="2">
    <source>
        <dbReference type="ARBA" id="ARBA00023015"/>
    </source>
</evidence>
<dbReference type="RefSeq" id="XP_022576868.1">
    <property type="nucleotide sequence ID" value="XM_022724274.1"/>
</dbReference>
<dbReference type="Proteomes" id="UP000184188">
    <property type="component" value="Unassembled WGS sequence"/>
</dbReference>
<dbReference type="InterPro" id="IPR051127">
    <property type="entry name" value="Fungal_SecMet_Regulators"/>
</dbReference>
<dbReference type="CDD" id="cd00067">
    <property type="entry name" value="GAL4"/>
    <property type="match status" value="1"/>
</dbReference>
<reference evidence="9" key="1">
    <citation type="journal article" date="2017" name="Genome Biol.">
        <title>Comparative genomics reveals high biological diversity and specific adaptations in the industrially and medically important fungal genus Aspergillus.</title>
        <authorList>
            <person name="de Vries R.P."/>
            <person name="Riley R."/>
            <person name="Wiebenga A."/>
            <person name="Aguilar-Osorio G."/>
            <person name="Amillis S."/>
            <person name="Uchima C.A."/>
            <person name="Anderluh G."/>
            <person name="Asadollahi M."/>
            <person name="Askin M."/>
            <person name="Barry K."/>
            <person name="Battaglia E."/>
            <person name="Bayram O."/>
            <person name="Benocci T."/>
            <person name="Braus-Stromeyer S.A."/>
            <person name="Caldana C."/>
            <person name="Canovas D."/>
            <person name="Cerqueira G.C."/>
            <person name="Chen F."/>
            <person name="Chen W."/>
            <person name="Choi C."/>
            <person name="Clum A."/>
            <person name="Dos Santos R.A."/>
            <person name="Damasio A.R."/>
            <person name="Diallinas G."/>
            <person name="Emri T."/>
            <person name="Fekete E."/>
            <person name="Flipphi M."/>
            <person name="Freyberg S."/>
            <person name="Gallo A."/>
            <person name="Gournas C."/>
            <person name="Habgood R."/>
            <person name="Hainaut M."/>
            <person name="Harispe M.L."/>
            <person name="Henrissat B."/>
            <person name="Hilden K.S."/>
            <person name="Hope R."/>
            <person name="Hossain A."/>
            <person name="Karabika E."/>
            <person name="Karaffa L."/>
            <person name="Karanyi Z."/>
            <person name="Krasevec N."/>
            <person name="Kuo A."/>
            <person name="Kusch H."/>
            <person name="LaButti K."/>
            <person name="Lagendijk E.L."/>
            <person name="Lapidus A."/>
            <person name="Levasseur A."/>
            <person name="Lindquist E."/>
            <person name="Lipzen A."/>
            <person name="Logrieco A.F."/>
            <person name="MacCabe A."/>
            <person name="Maekelae M.R."/>
            <person name="Malavazi I."/>
            <person name="Melin P."/>
            <person name="Meyer V."/>
            <person name="Mielnichuk N."/>
            <person name="Miskei M."/>
            <person name="Molnar A.P."/>
            <person name="Mule G."/>
            <person name="Ngan C.Y."/>
            <person name="Orejas M."/>
            <person name="Orosz E."/>
            <person name="Ouedraogo J.P."/>
            <person name="Overkamp K.M."/>
            <person name="Park H.-S."/>
            <person name="Perrone G."/>
            <person name="Piumi F."/>
            <person name="Punt P.J."/>
            <person name="Ram A.F."/>
            <person name="Ramon A."/>
            <person name="Rauscher S."/>
            <person name="Record E."/>
            <person name="Riano-Pachon D.M."/>
            <person name="Robert V."/>
            <person name="Roehrig J."/>
            <person name="Ruller R."/>
            <person name="Salamov A."/>
            <person name="Salih N.S."/>
            <person name="Samson R.A."/>
            <person name="Sandor E."/>
            <person name="Sanguinetti M."/>
            <person name="Schuetze T."/>
            <person name="Sepcic K."/>
            <person name="Shelest E."/>
            <person name="Sherlock G."/>
            <person name="Sophianopoulou V."/>
            <person name="Squina F.M."/>
            <person name="Sun H."/>
            <person name="Susca A."/>
            <person name="Todd R.B."/>
            <person name="Tsang A."/>
            <person name="Unkles S.E."/>
            <person name="van de Wiele N."/>
            <person name="van Rossen-Uffink D."/>
            <person name="Oliveira J.V."/>
            <person name="Vesth T.C."/>
            <person name="Visser J."/>
            <person name="Yu J.-H."/>
            <person name="Zhou M."/>
            <person name="Andersen M.R."/>
            <person name="Archer D.B."/>
            <person name="Baker S.E."/>
            <person name="Benoit I."/>
            <person name="Brakhage A.A."/>
            <person name="Braus G.H."/>
            <person name="Fischer R."/>
            <person name="Frisvad J.C."/>
            <person name="Goldman G.H."/>
            <person name="Houbraken J."/>
            <person name="Oakley B."/>
            <person name="Pocsi I."/>
            <person name="Scazzocchio C."/>
            <person name="Seiboth B."/>
            <person name="vanKuyk P.A."/>
            <person name="Wortman J."/>
            <person name="Dyer P.S."/>
            <person name="Grigoriev I.V."/>
        </authorList>
    </citation>
    <scope>NUCLEOTIDE SEQUENCE [LARGE SCALE GENOMIC DNA]</scope>
    <source>
        <strain evidence="9">CBS 506.65</strain>
    </source>
</reference>
<dbReference type="InterPro" id="IPR001138">
    <property type="entry name" value="Zn2Cys6_DnaBD"/>
</dbReference>
<keyword evidence="1" id="KW-0479">Metal-binding</keyword>
<accession>A0A1L9S5B2</accession>
<feature type="domain" description="Zn(2)-C6 fungal-type" evidence="7">
    <location>
        <begin position="29"/>
        <end position="61"/>
    </location>
</feature>
<proteinExistence type="predicted"/>
<dbReference type="SMART" id="SM00906">
    <property type="entry name" value="Fungal_trans"/>
    <property type="match status" value="1"/>
</dbReference>
<organism evidence="8 9">
    <name type="scientific">Penicilliopsis zonata CBS 506.65</name>
    <dbReference type="NCBI Taxonomy" id="1073090"/>
    <lineage>
        <taxon>Eukaryota</taxon>
        <taxon>Fungi</taxon>
        <taxon>Dikarya</taxon>
        <taxon>Ascomycota</taxon>
        <taxon>Pezizomycotina</taxon>
        <taxon>Eurotiomycetes</taxon>
        <taxon>Eurotiomycetidae</taxon>
        <taxon>Eurotiales</taxon>
        <taxon>Aspergillaceae</taxon>
        <taxon>Penicilliopsis</taxon>
    </lineage>
</organism>
<keyword evidence="4" id="KW-0804">Transcription</keyword>
<dbReference type="EMBL" id="KV878360">
    <property type="protein sequence ID" value="OJJ42358.1"/>
    <property type="molecule type" value="Genomic_DNA"/>
</dbReference>
<dbReference type="STRING" id="1073090.A0A1L9S5B2"/>
<dbReference type="Pfam" id="PF04082">
    <property type="entry name" value="Fungal_trans"/>
    <property type="match status" value="1"/>
</dbReference>
<keyword evidence="5" id="KW-0539">Nucleus</keyword>
<dbReference type="PROSITE" id="PS50048">
    <property type="entry name" value="ZN2_CY6_FUNGAL_2"/>
    <property type="match status" value="1"/>
</dbReference>
<evidence type="ECO:0000256" key="1">
    <source>
        <dbReference type="ARBA" id="ARBA00022723"/>
    </source>
</evidence>
<sequence>MNITPVVMPFPSSSPAAVPPRRRRKTRLACISCRIRKTGCDGGRPACGTCVVRGRPDQCVYQADARPRVPAASQPESVTRFVYTAHMRRSPSPSRTKSLGNPTPPYTESLVDPDLVHLNRSSSVAVSNGNSSTTHAPSFDDEGAIFGPSSNHAFIRRVAAAASVASEDDIRQQSNALFGAEEQFINDSVGFPVVDESGFSYDYESVTLPPRPLSDVLVRAYWRHVHPLLPILHQPSVSQTYMDLWQPSAFDPKLRRKRIYFHAVLNMMFALGCQRYDGIPPEQRKQDAATFYKRSLRLASVETLDVYSLVTVQLLLLRTLYLQYAPHSVRCWTTCGVAIRAAQGLALHLDRREENQIQRETRRKLWYGALILERFAATSSGWPVTPLVPNPVPFPAEIDDEYLLESGEGRQPENIPSRVSFFNQYAKLTVSICTEILEKVYSYVDEKSDGNPHLTCYHYLRDVPEMCSRLDDFVENLPPHLKQQNFSSGNRELDECFHTQGEILRQRAVYIRLLVLRPCLLTSVKLHMREMGVSTGRNEDSSSVASLLRGSTMRDLSLLGVSTAHIVLDDLHLTRQLPTWHTVRMAYGAMIVLLAASLIPELLVDFKRGPGKLSWNKTLDILEQYKLQDATVENGIKTLWRYHNEFKAWRDKGTGSTTGALETTVTEVNESASLENVMPVLDENWLANMAKEFEKDFPLGELEHELFDSSMPTGWAIP</sequence>
<dbReference type="GO" id="GO:0005634">
    <property type="term" value="C:nucleus"/>
    <property type="evidence" value="ECO:0007669"/>
    <property type="project" value="TreeGrafter"/>
</dbReference>
<dbReference type="GO" id="GO:0000978">
    <property type="term" value="F:RNA polymerase II cis-regulatory region sequence-specific DNA binding"/>
    <property type="evidence" value="ECO:0007669"/>
    <property type="project" value="TreeGrafter"/>
</dbReference>
<evidence type="ECO:0000313" key="8">
    <source>
        <dbReference type="EMBL" id="OJJ42358.1"/>
    </source>
</evidence>
<dbReference type="CDD" id="cd12148">
    <property type="entry name" value="fungal_TF_MHR"/>
    <property type="match status" value="1"/>
</dbReference>
<keyword evidence="3" id="KW-0238">DNA-binding</keyword>
<feature type="region of interest" description="Disordered" evidence="6">
    <location>
        <begin position="86"/>
        <end position="111"/>
    </location>
</feature>
<protein>
    <recommendedName>
        <fullName evidence="7">Zn(2)-C6 fungal-type domain-containing protein</fullName>
    </recommendedName>
</protein>
<dbReference type="Pfam" id="PF00172">
    <property type="entry name" value="Zn_clus"/>
    <property type="match status" value="1"/>
</dbReference>
<dbReference type="AlphaFoldDB" id="A0A1L9S5B2"/>
<evidence type="ECO:0000256" key="3">
    <source>
        <dbReference type="ARBA" id="ARBA00023125"/>
    </source>
</evidence>
<evidence type="ECO:0000313" key="9">
    <source>
        <dbReference type="Proteomes" id="UP000184188"/>
    </source>
</evidence>
<dbReference type="GO" id="GO:0006351">
    <property type="term" value="P:DNA-templated transcription"/>
    <property type="evidence" value="ECO:0007669"/>
    <property type="project" value="InterPro"/>
</dbReference>
<dbReference type="GO" id="GO:0000435">
    <property type="term" value="P:positive regulation of transcription from RNA polymerase II promoter by galactose"/>
    <property type="evidence" value="ECO:0007669"/>
    <property type="project" value="TreeGrafter"/>
</dbReference>
<dbReference type="PANTHER" id="PTHR47424:SF3">
    <property type="entry name" value="REGULATORY PROTEIN GAL4"/>
    <property type="match status" value="1"/>
</dbReference>
<dbReference type="InterPro" id="IPR036864">
    <property type="entry name" value="Zn2-C6_fun-type_DNA-bd_sf"/>
</dbReference>